<reference evidence="2" key="1">
    <citation type="submission" date="2022-07" db="EMBL/GenBank/DDBJ databases">
        <title>Draft genome sequence of Zalerion maritima ATCC 34329, a (micro)plastics degrading marine fungus.</title>
        <authorList>
            <person name="Paco A."/>
            <person name="Goncalves M.F.M."/>
            <person name="Rocha-Santos T.A.P."/>
            <person name="Alves A."/>
        </authorList>
    </citation>
    <scope>NUCLEOTIDE SEQUENCE</scope>
    <source>
        <strain evidence="2">ATCC 34329</strain>
    </source>
</reference>
<gene>
    <name evidence="2" type="ORF">MKZ38_010034</name>
</gene>
<accession>A0AAD5WUR3</accession>
<dbReference type="AlphaFoldDB" id="A0AAD5WUR3"/>
<organism evidence="2 3">
    <name type="scientific">Zalerion maritima</name>
    <dbReference type="NCBI Taxonomy" id="339359"/>
    <lineage>
        <taxon>Eukaryota</taxon>
        <taxon>Fungi</taxon>
        <taxon>Dikarya</taxon>
        <taxon>Ascomycota</taxon>
        <taxon>Pezizomycotina</taxon>
        <taxon>Sordariomycetes</taxon>
        <taxon>Lulworthiomycetidae</taxon>
        <taxon>Lulworthiales</taxon>
        <taxon>Lulworthiaceae</taxon>
        <taxon>Zalerion</taxon>
    </lineage>
</organism>
<evidence type="ECO:0000256" key="1">
    <source>
        <dbReference type="SAM" id="MobiDB-lite"/>
    </source>
</evidence>
<dbReference type="Proteomes" id="UP001201980">
    <property type="component" value="Unassembled WGS sequence"/>
</dbReference>
<keyword evidence="3" id="KW-1185">Reference proteome</keyword>
<feature type="compositionally biased region" description="Polar residues" evidence="1">
    <location>
        <begin position="38"/>
        <end position="61"/>
    </location>
</feature>
<protein>
    <submittedName>
        <fullName evidence="2">Uncharacterized protein</fullName>
    </submittedName>
</protein>
<sequence length="124" mass="13058">MTIPVAHEIPATYSRISRGVSSQPCSSNVNANDGGGSTNSIASKIANGSSTSPNPSPQQAAPTMALACPFYLFRPRPPPVTPEPLRQRNILVDPARHPINLRRGKRPGLAVGQGNLGRFGLPLP</sequence>
<feature type="compositionally biased region" description="Polar residues" evidence="1">
    <location>
        <begin position="19"/>
        <end position="31"/>
    </location>
</feature>
<comment type="caution">
    <text evidence="2">The sequence shown here is derived from an EMBL/GenBank/DDBJ whole genome shotgun (WGS) entry which is preliminary data.</text>
</comment>
<feature type="region of interest" description="Disordered" evidence="1">
    <location>
        <begin position="17"/>
        <end position="61"/>
    </location>
</feature>
<proteinExistence type="predicted"/>
<name>A0AAD5WUR3_9PEZI</name>
<evidence type="ECO:0000313" key="2">
    <source>
        <dbReference type="EMBL" id="KAJ2903369.1"/>
    </source>
</evidence>
<dbReference type="EMBL" id="JAKWBI020000083">
    <property type="protein sequence ID" value="KAJ2903369.1"/>
    <property type="molecule type" value="Genomic_DNA"/>
</dbReference>
<evidence type="ECO:0000313" key="3">
    <source>
        <dbReference type="Proteomes" id="UP001201980"/>
    </source>
</evidence>